<keyword evidence="2" id="KW-0378">Hydrolase</keyword>
<dbReference type="PANTHER" id="PTHR43798">
    <property type="entry name" value="MONOACYLGLYCEROL LIPASE"/>
    <property type="match status" value="1"/>
</dbReference>
<proteinExistence type="predicted"/>
<dbReference type="InterPro" id="IPR050266">
    <property type="entry name" value="AB_hydrolase_sf"/>
</dbReference>
<dbReference type="AlphaFoldDB" id="A0AB39RYH2"/>
<dbReference type="GO" id="GO:0046464">
    <property type="term" value="P:acylglycerol catabolic process"/>
    <property type="evidence" value="ECO:0007669"/>
    <property type="project" value="TreeGrafter"/>
</dbReference>
<sequence>MRQRLPVGMLAPTAAALTLLSGCDTLPATRAVTETATASAVAAATAASGDVARQVDIGGGRKIYLHCRGSGSPTVVLESGLHDSSDTWSITDTRPPVPKAPAVFPGVAEFTRVCTYDRPGTVRYTEPPALTTRSTPMAGTRSLQDMARDLDKVLTSGRVPGPYLLVGHSFGGMITRLYAQQHPERVGGLVFVDSFGTDIEPLFGTDWATYVRLLNHPGTPFDHDPAFETVDIGGAVAAVDRAGPLPKAPLAVLSKTEPFAAPAGTSKQLLARLEAAWPRVQQTLVDLAPQTPHLLATGSDHYVQVHDPDLTISAIRLVVGRAAHG</sequence>
<protein>
    <submittedName>
        <fullName evidence="2">Alpha/beta fold hydrolase</fullName>
    </submittedName>
</protein>
<name>A0AB39RYH2_9ACTN</name>
<evidence type="ECO:0000313" key="2">
    <source>
        <dbReference type="EMBL" id="XDQ60433.1"/>
    </source>
</evidence>
<dbReference type="RefSeq" id="WP_369255740.1">
    <property type="nucleotide sequence ID" value="NZ_CP163440.1"/>
</dbReference>
<dbReference type="PANTHER" id="PTHR43798:SF33">
    <property type="entry name" value="HYDROLASE, PUTATIVE (AFU_ORTHOLOGUE AFUA_2G14860)-RELATED"/>
    <property type="match status" value="1"/>
</dbReference>
<gene>
    <name evidence="2" type="ORF">AB5J50_06470</name>
</gene>
<feature type="domain" description="AB hydrolase-1" evidence="1">
    <location>
        <begin position="73"/>
        <end position="217"/>
    </location>
</feature>
<dbReference type="Gene3D" id="3.40.50.1820">
    <property type="entry name" value="alpha/beta hydrolase"/>
    <property type="match status" value="1"/>
</dbReference>
<accession>A0AB39RYH2</accession>
<reference evidence="2" key="1">
    <citation type="submission" date="2024-07" db="EMBL/GenBank/DDBJ databases">
        <authorList>
            <person name="Yu S.T."/>
        </authorList>
    </citation>
    <scope>NUCLEOTIDE SEQUENCE</scope>
    <source>
        <strain evidence="2">R35</strain>
    </source>
</reference>
<dbReference type="GO" id="GO:0047372">
    <property type="term" value="F:monoacylglycerol lipase activity"/>
    <property type="evidence" value="ECO:0007669"/>
    <property type="project" value="TreeGrafter"/>
</dbReference>
<dbReference type="InterPro" id="IPR029058">
    <property type="entry name" value="AB_hydrolase_fold"/>
</dbReference>
<dbReference type="Pfam" id="PF00561">
    <property type="entry name" value="Abhydrolase_1"/>
    <property type="match status" value="1"/>
</dbReference>
<organism evidence="2">
    <name type="scientific">Streptomyces sp. R35</name>
    <dbReference type="NCBI Taxonomy" id="3238630"/>
    <lineage>
        <taxon>Bacteria</taxon>
        <taxon>Bacillati</taxon>
        <taxon>Actinomycetota</taxon>
        <taxon>Actinomycetes</taxon>
        <taxon>Kitasatosporales</taxon>
        <taxon>Streptomycetaceae</taxon>
        <taxon>Streptomyces</taxon>
    </lineage>
</organism>
<dbReference type="PROSITE" id="PS51257">
    <property type="entry name" value="PROKAR_LIPOPROTEIN"/>
    <property type="match status" value="1"/>
</dbReference>
<evidence type="ECO:0000259" key="1">
    <source>
        <dbReference type="Pfam" id="PF00561"/>
    </source>
</evidence>
<dbReference type="SUPFAM" id="SSF53474">
    <property type="entry name" value="alpha/beta-Hydrolases"/>
    <property type="match status" value="1"/>
</dbReference>
<dbReference type="GO" id="GO:0016020">
    <property type="term" value="C:membrane"/>
    <property type="evidence" value="ECO:0007669"/>
    <property type="project" value="TreeGrafter"/>
</dbReference>
<dbReference type="EMBL" id="CP163440">
    <property type="protein sequence ID" value="XDQ60433.1"/>
    <property type="molecule type" value="Genomic_DNA"/>
</dbReference>
<dbReference type="InterPro" id="IPR000073">
    <property type="entry name" value="AB_hydrolase_1"/>
</dbReference>